<accession>A0A1M4WC45</accession>
<dbReference type="STRING" id="1346286.SAMN05444362_102188"/>
<dbReference type="OrthoDB" id="996286at2"/>
<gene>
    <name evidence="1" type="ORF">SAMN05444362_102188</name>
</gene>
<dbReference type="Proteomes" id="UP000184480">
    <property type="component" value="Unassembled WGS sequence"/>
</dbReference>
<evidence type="ECO:0000313" key="1">
    <source>
        <dbReference type="EMBL" id="SHE78796.1"/>
    </source>
</evidence>
<protein>
    <submittedName>
        <fullName evidence="1">Uncharacterized protein</fullName>
    </submittedName>
</protein>
<name>A0A1M4WC45_9BACT</name>
<dbReference type="EMBL" id="FQUC01000002">
    <property type="protein sequence ID" value="SHE78796.1"/>
    <property type="molecule type" value="Genomic_DNA"/>
</dbReference>
<sequence>MFARRTATRIKKGTVLKKNKHFQTPNYWNTRQDEIQIDIENPGNGYKHFLKKRDIKRFLEILPNREEIDIQFDAIVLSHGSYFDDGYYNNGVICICAWRKEMTVEYTLDYFNDHKRIFNQLGVRYTKKKDYMICDFTENQIKAYQLLHILLHELGHHHDRVSTKSKRKCARGENYAESYAFMYEEIIWNKFFENFPL</sequence>
<dbReference type="RefSeq" id="WP_062176513.1">
    <property type="nucleotide sequence ID" value="NZ_BBXL01000002.1"/>
</dbReference>
<reference evidence="2" key="1">
    <citation type="submission" date="2016-11" db="EMBL/GenBank/DDBJ databases">
        <authorList>
            <person name="Varghese N."/>
            <person name="Submissions S."/>
        </authorList>
    </citation>
    <scope>NUCLEOTIDE SEQUENCE [LARGE SCALE GENOMIC DNA]</scope>
    <source>
        <strain evidence="2">DSM 27370</strain>
    </source>
</reference>
<evidence type="ECO:0000313" key="2">
    <source>
        <dbReference type="Proteomes" id="UP000184480"/>
    </source>
</evidence>
<proteinExistence type="predicted"/>
<dbReference type="AlphaFoldDB" id="A0A1M4WC45"/>
<organism evidence="1 2">
    <name type="scientific">Dysgonomonas macrotermitis</name>
    <dbReference type="NCBI Taxonomy" id="1346286"/>
    <lineage>
        <taxon>Bacteria</taxon>
        <taxon>Pseudomonadati</taxon>
        <taxon>Bacteroidota</taxon>
        <taxon>Bacteroidia</taxon>
        <taxon>Bacteroidales</taxon>
        <taxon>Dysgonomonadaceae</taxon>
        <taxon>Dysgonomonas</taxon>
    </lineage>
</organism>
<keyword evidence="2" id="KW-1185">Reference proteome</keyword>